<evidence type="ECO:0000313" key="7">
    <source>
        <dbReference type="EMBL" id="SFZ81485.1"/>
    </source>
</evidence>
<dbReference type="Proteomes" id="UP000231564">
    <property type="component" value="Chromosome MARIT"/>
</dbReference>
<name>A0A2H1E893_9FLAO</name>
<dbReference type="AlphaFoldDB" id="A0A2H1E893"/>
<dbReference type="Gene3D" id="1.10.10.60">
    <property type="entry name" value="Homeodomain-like"/>
    <property type="match status" value="2"/>
</dbReference>
<dbReference type="RefSeq" id="WP_157926199.1">
    <property type="nucleotide sequence ID" value="NZ_CP138495.1"/>
</dbReference>
<keyword evidence="5" id="KW-0732">Signal</keyword>
<dbReference type="PROSITE" id="PS01124">
    <property type="entry name" value="HTH_ARAC_FAMILY_2"/>
    <property type="match status" value="1"/>
</dbReference>
<evidence type="ECO:0000256" key="3">
    <source>
        <dbReference type="ARBA" id="ARBA00023163"/>
    </source>
</evidence>
<dbReference type="InterPro" id="IPR018060">
    <property type="entry name" value="HTH_AraC"/>
</dbReference>
<dbReference type="GeneID" id="47722689"/>
<keyword evidence="4" id="KW-0812">Transmembrane</keyword>
<dbReference type="InterPro" id="IPR020449">
    <property type="entry name" value="Tscrpt_reg_AraC-type_HTH"/>
</dbReference>
<dbReference type="InterPro" id="IPR011990">
    <property type="entry name" value="TPR-like_helical_dom_sf"/>
</dbReference>
<feature type="signal peptide" evidence="5">
    <location>
        <begin position="1"/>
        <end position="27"/>
    </location>
</feature>
<gene>
    <name evidence="7" type="ORF">MARIT_1132</name>
</gene>
<protein>
    <recommendedName>
        <fullName evidence="6">HTH araC/xylS-type domain-containing protein</fullName>
    </recommendedName>
</protein>
<keyword evidence="8" id="KW-1185">Reference proteome</keyword>
<feature type="domain" description="HTH araC/xylS-type" evidence="6">
    <location>
        <begin position="461"/>
        <end position="569"/>
    </location>
</feature>
<dbReference type="InterPro" id="IPR009057">
    <property type="entry name" value="Homeodomain-like_sf"/>
</dbReference>
<dbReference type="PANTHER" id="PTHR43280:SF34">
    <property type="entry name" value="ARAC-FAMILY TRANSCRIPTIONAL REGULATOR"/>
    <property type="match status" value="1"/>
</dbReference>
<keyword evidence="3" id="KW-0804">Transcription</keyword>
<dbReference type="EMBL" id="LT634361">
    <property type="protein sequence ID" value="SFZ81485.1"/>
    <property type="molecule type" value="Genomic_DNA"/>
</dbReference>
<dbReference type="Pfam" id="PF12833">
    <property type="entry name" value="HTH_18"/>
    <property type="match status" value="1"/>
</dbReference>
<dbReference type="KEGG" id="tmar:MARIT_1132"/>
<accession>A0A2H1E893</accession>
<dbReference type="GO" id="GO:0043565">
    <property type="term" value="F:sequence-specific DNA binding"/>
    <property type="evidence" value="ECO:0007669"/>
    <property type="project" value="InterPro"/>
</dbReference>
<dbReference type="OrthoDB" id="5295174at2"/>
<feature type="transmembrane region" description="Helical" evidence="4">
    <location>
        <begin position="406"/>
        <end position="425"/>
    </location>
</feature>
<dbReference type="SUPFAM" id="SSF48452">
    <property type="entry name" value="TPR-like"/>
    <property type="match status" value="1"/>
</dbReference>
<organism evidence="7 8">
    <name type="scientific">Tenacibaculum maritimum NCIMB 2154</name>
    <dbReference type="NCBI Taxonomy" id="1349785"/>
    <lineage>
        <taxon>Bacteria</taxon>
        <taxon>Pseudomonadati</taxon>
        <taxon>Bacteroidota</taxon>
        <taxon>Flavobacteriia</taxon>
        <taxon>Flavobacteriales</taxon>
        <taxon>Flavobacteriaceae</taxon>
        <taxon>Tenacibaculum</taxon>
    </lineage>
</organism>
<dbReference type="PANTHER" id="PTHR43280">
    <property type="entry name" value="ARAC-FAMILY TRANSCRIPTIONAL REGULATOR"/>
    <property type="match status" value="1"/>
</dbReference>
<dbReference type="SUPFAM" id="SSF46689">
    <property type="entry name" value="Homeodomain-like"/>
    <property type="match status" value="1"/>
</dbReference>
<dbReference type="SMART" id="SM00342">
    <property type="entry name" value="HTH_ARAC"/>
    <property type="match status" value="1"/>
</dbReference>
<keyword evidence="4" id="KW-0472">Membrane</keyword>
<evidence type="ECO:0000256" key="1">
    <source>
        <dbReference type="ARBA" id="ARBA00023015"/>
    </source>
</evidence>
<dbReference type="PRINTS" id="PR00032">
    <property type="entry name" value="HTHARAC"/>
</dbReference>
<keyword evidence="1" id="KW-0805">Transcription regulation</keyword>
<reference evidence="7 8" key="1">
    <citation type="submission" date="2016-11" db="EMBL/GenBank/DDBJ databases">
        <authorList>
            <person name="Jaros S."/>
            <person name="Januszkiewicz K."/>
            <person name="Wedrychowicz H."/>
        </authorList>
    </citation>
    <scope>NUCLEOTIDE SEQUENCE [LARGE SCALE GENOMIC DNA]</scope>
    <source>
        <strain evidence="7">NCIMB 2154T</strain>
    </source>
</reference>
<dbReference type="STRING" id="1349785.GCA_000509405_00277"/>
<proteinExistence type="predicted"/>
<evidence type="ECO:0000313" key="8">
    <source>
        <dbReference type="Proteomes" id="UP000231564"/>
    </source>
</evidence>
<dbReference type="Gene3D" id="1.25.40.10">
    <property type="entry name" value="Tetratricopeptide repeat domain"/>
    <property type="match status" value="1"/>
</dbReference>
<keyword evidence="4" id="KW-1133">Transmembrane helix</keyword>
<feature type="chain" id="PRO_5013749169" description="HTH araC/xylS-type domain-containing protein" evidence="5">
    <location>
        <begin position="28"/>
        <end position="571"/>
    </location>
</feature>
<keyword evidence="2" id="KW-0238">DNA-binding</keyword>
<dbReference type="GO" id="GO:0003700">
    <property type="term" value="F:DNA-binding transcription factor activity"/>
    <property type="evidence" value="ECO:0007669"/>
    <property type="project" value="InterPro"/>
</dbReference>
<evidence type="ECO:0000259" key="6">
    <source>
        <dbReference type="PROSITE" id="PS01124"/>
    </source>
</evidence>
<sequence>MNSSFLMVKKFLPTLLFFIGSCYQLIAQTNDTDTFYAKKMAFYRDVNNDSLYFYASKLAKSTDVCFSINAVSEISYFYYKKKEYAKSKEVCLRLLNRLHTLIATKKNISCLIDTKILCFNRLFWIHKNLENFKEAYQCLINCEEAIREHPTKSVQNFRDNLGIIINKAAIKNKLGMHEEAKSILINAYATTSRSGLINTKKDETVIRWKANLFNSLGDTYLALNEKTPNAVYLDSANYYFDKSFAATKEFTPIHKDSEIIYHFRKTNVLVAKKEYQKAIDLINSFSSISNGYDYHRYEAFQKTICFFHLNQADSTIQYANAFLNDKTAKSTHSNLIRVYDILSNQYHKLRKIDSAFKYSKLTLNEFNVTEHSKEETYPLLYKNNFERARALNELIVDKNTKSKYKIFYFFGIFIGISGVLLFVFFKKEKKEKEVLVRKINNKPNEEKVAKKEYNIDKALEEEVLAEIERIDTSFEFLAPTFSINVIADKLQTNSTYVSFIFNKNKEMSFKQYYAKLKIDYIVKKLETDATYRKYAIQALAEEVGYTNASAFTRAFKKQKGSTPSAFLNSLK</sequence>
<evidence type="ECO:0000256" key="4">
    <source>
        <dbReference type="SAM" id="Phobius"/>
    </source>
</evidence>
<evidence type="ECO:0000256" key="5">
    <source>
        <dbReference type="SAM" id="SignalP"/>
    </source>
</evidence>
<evidence type="ECO:0000256" key="2">
    <source>
        <dbReference type="ARBA" id="ARBA00023125"/>
    </source>
</evidence>